<feature type="chain" id="PRO_5024320534" evidence="2">
    <location>
        <begin position="20"/>
        <end position="149"/>
    </location>
</feature>
<evidence type="ECO:0000313" key="4">
    <source>
        <dbReference type="Proteomes" id="UP000327013"/>
    </source>
</evidence>
<accession>A0A5N6QL45</accession>
<reference evidence="3 4" key="1">
    <citation type="submission" date="2019-06" db="EMBL/GenBank/DDBJ databases">
        <title>A chromosomal-level reference genome of Carpinus fangiana (Coryloideae, Betulaceae).</title>
        <authorList>
            <person name="Yang X."/>
            <person name="Wang Z."/>
            <person name="Zhang L."/>
            <person name="Hao G."/>
            <person name="Liu J."/>
            <person name="Yang Y."/>
        </authorList>
    </citation>
    <scope>NUCLEOTIDE SEQUENCE [LARGE SCALE GENOMIC DNA]</scope>
    <source>
        <strain evidence="3">Cfa_2016G</strain>
        <tissue evidence="3">Leaf</tissue>
    </source>
</reference>
<dbReference type="AlphaFoldDB" id="A0A5N6QL45"/>
<gene>
    <name evidence="3" type="ORF">FH972_003666</name>
</gene>
<dbReference type="OrthoDB" id="1729599at2759"/>
<evidence type="ECO:0000256" key="1">
    <source>
        <dbReference type="SAM" id="MobiDB-lite"/>
    </source>
</evidence>
<dbReference type="Proteomes" id="UP000327013">
    <property type="component" value="Chromosome 1"/>
</dbReference>
<feature type="signal peptide" evidence="2">
    <location>
        <begin position="1"/>
        <end position="19"/>
    </location>
</feature>
<keyword evidence="4" id="KW-1185">Reference proteome</keyword>
<protein>
    <submittedName>
        <fullName evidence="3">Uncharacterized protein</fullName>
    </submittedName>
</protein>
<feature type="compositionally biased region" description="Low complexity" evidence="1">
    <location>
        <begin position="50"/>
        <end position="60"/>
    </location>
</feature>
<sequence length="149" mass="16138">MRSFSVMTVFALMLVLVAAQAPHYCAQEVPSSAPSPSTLSLEQLADDDQPSSSPSAPAHSTLSPQDGDADGCGKSCADKCYIEKCIPKHYKICVALCKKLHCEHHISYDIYHCTSACAASMSASKFGSDEDKVKGDYVDICYNNCKKKY</sequence>
<organism evidence="3 4">
    <name type="scientific">Carpinus fangiana</name>
    <dbReference type="NCBI Taxonomy" id="176857"/>
    <lineage>
        <taxon>Eukaryota</taxon>
        <taxon>Viridiplantae</taxon>
        <taxon>Streptophyta</taxon>
        <taxon>Embryophyta</taxon>
        <taxon>Tracheophyta</taxon>
        <taxon>Spermatophyta</taxon>
        <taxon>Magnoliopsida</taxon>
        <taxon>eudicotyledons</taxon>
        <taxon>Gunneridae</taxon>
        <taxon>Pentapetalae</taxon>
        <taxon>rosids</taxon>
        <taxon>fabids</taxon>
        <taxon>Fagales</taxon>
        <taxon>Betulaceae</taxon>
        <taxon>Carpinus</taxon>
    </lineage>
</organism>
<evidence type="ECO:0000256" key="2">
    <source>
        <dbReference type="SAM" id="SignalP"/>
    </source>
</evidence>
<proteinExistence type="predicted"/>
<evidence type="ECO:0000313" key="3">
    <source>
        <dbReference type="EMBL" id="KAE7999211.1"/>
    </source>
</evidence>
<name>A0A5N6QL45_9ROSI</name>
<keyword evidence="2" id="KW-0732">Signal</keyword>
<dbReference type="EMBL" id="CM017321">
    <property type="protein sequence ID" value="KAE7999211.1"/>
    <property type="molecule type" value="Genomic_DNA"/>
</dbReference>
<feature type="region of interest" description="Disordered" evidence="1">
    <location>
        <begin position="35"/>
        <end position="72"/>
    </location>
</feature>